<protein>
    <submittedName>
        <fullName evidence="1">Uncharacterized protein</fullName>
    </submittedName>
</protein>
<organism evidence="1 2">
    <name type="scientific">Planktothricoides raciborskii FACHB-1370</name>
    <dbReference type="NCBI Taxonomy" id="2949576"/>
    <lineage>
        <taxon>Bacteria</taxon>
        <taxon>Bacillati</taxon>
        <taxon>Cyanobacteriota</taxon>
        <taxon>Cyanophyceae</taxon>
        <taxon>Oscillatoriophycideae</taxon>
        <taxon>Oscillatoriales</taxon>
        <taxon>Oscillatoriaceae</taxon>
        <taxon>Planktothricoides</taxon>
    </lineage>
</organism>
<sequence length="107" mass="12629">MKAIHFVEREKVGLLTPVCRERDEWETGNWSVKRLKAFDLIDCQLYLHRGQKEPAFFAGIIIGFYCLNTQGIGRIKERIVFRVKRVRELEETITPQEGWGNEQKTVY</sequence>
<name>A0ABR8EMM1_9CYAN</name>
<comment type="caution">
    <text evidence="1">The sequence shown here is derived from an EMBL/GenBank/DDBJ whole genome shotgun (WGS) entry which is preliminary data.</text>
</comment>
<dbReference type="EMBL" id="JACJSK010000078">
    <property type="protein sequence ID" value="MBD2547572.1"/>
    <property type="molecule type" value="Genomic_DNA"/>
</dbReference>
<proteinExistence type="predicted"/>
<gene>
    <name evidence="1" type="ORF">H6G72_27855</name>
</gene>
<evidence type="ECO:0000313" key="2">
    <source>
        <dbReference type="Proteomes" id="UP000641954"/>
    </source>
</evidence>
<dbReference type="Proteomes" id="UP000641954">
    <property type="component" value="Unassembled WGS sequence"/>
</dbReference>
<keyword evidence="2" id="KW-1185">Reference proteome</keyword>
<accession>A0ABR8EMM1</accession>
<reference evidence="1 2" key="1">
    <citation type="journal article" date="2020" name="ISME J.">
        <title>Comparative genomics reveals insights into cyanobacterial evolution and habitat adaptation.</title>
        <authorList>
            <person name="Chen M.Y."/>
            <person name="Teng W.K."/>
            <person name="Zhao L."/>
            <person name="Hu C.X."/>
            <person name="Zhou Y.K."/>
            <person name="Han B.P."/>
            <person name="Song L.R."/>
            <person name="Shu W.S."/>
        </authorList>
    </citation>
    <scope>NUCLEOTIDE SEQUENCE [LARGE SCALE GENOMIC DNA]</scope>
    <source>
        <strain evidence="1 2">FACHB-1370</strain>
    </source>
</reference>
<evidence type="ECO:0000313" key="1">
    <source>
        <dbReference type="EMBL" id="MBD2547572.1"/>
    </source>
</evidence>